<evidence type="ECO:0000313" key="1">
    <source>
        <dbReference type="EMBL" id="SDW02672.1"/>
    </source>
</evidence>
<keyword evidence="1" id="KW-0946">Virion</keyword>
<gene>
    <name evidence="1" type="ORF">SAMN04489725_101103</name>
</gene>
<accession>A0A1H2Q652</accession>
<dbReference type="EMBL" id="FNOJ01000001">
    <property type="protein sequence ID" value="SDW02672.1"/>
    <property type="molecule type" value="Genomic_DNA"/>
</dbReference>
<organism evidence="1 2">
    <name type="scientific">Alicyclobacillus hesperidum</name>
    <dbReference type="NCBI Taxonomy" id="89784"/>
    <lineage>
        <taxon>Bacteria</taxon>
        <taxon>Bacillati</taxon>
        <taxon>Bacillota</taxon>
        <taxon>Bacilli</taxon>
        <taxon>Bacillales</taxon>
        <taxon>Alicyclobacillaceae</taxon>
        <taxon>Alicyclobacillus</taxon>
    </lineage>
</organism>
<dbReference type="AlphaFoldDB" id="A0A1H2Q652"/>
<sequence length="78" mass="9148">MSTVEKTPSQWRVYRSYHSPFDPCSPRTRYFNVPPNVLQPFQTSARKQFAPHEALRKGTLWPEYYSPYPPETRGGEAE</sequence>
<protein>
    <submittedName>
        <fullName evidence="1">Spore coat protein JA</fullName>
    </submittedName>
</protein>
<dbReference type="Proteomes" id="UP000182589">
    <property type="component" value="Unassembled WGS sequence"/>
</dbReference>
<name>A0A1H2Q652_9BACL</name>
<keyword evidence="1" id="KW-0167">Capsid protein</keyword>
<dbReference type="Pfam" id="PF11007">
    <property type="entry name" value="CotJA"/>
    <property type="match status" value="1"/>
</dbReference>
<reference evidence="2" key="1">
    <citation type="submission" date="2016-10" db="EMBL/GenBank/DDBJ databases">
        <authorList>
            <person name="Varghese N."/>
        </authorList>
    </citation>
    <scope>NUCLEOTIDE SEQUENCE [LARGE SCALE GENOMIC DNA]</scope>
    <source>
        <strain evidence="2">DSM 12489</strain>
    </source>
</reference>
<proteinExistence type="predicted"/>
<dbReference type="InterPro" id="IPR020256">
    <property type="entry name" value="Spore_coat_CotJA"/>
</dbReference>
<evidence type="ECO:0000313" key="2">
    <source>
        <dbReference type="Proteomes" id="UP000182589"/>
    </source>
</evidence>
<dbReference type="STRING" id="89784.SAMN04489725_101103"/>
<keyword evidence="2" id="KW-1185">Reference proteome</keyword>